<dbReference type="PANTHER" id="PTHR47326">
    <property type="entry name" value="TRANSPOSABLE ELEMENT TC3 TRANSPOSASE-LIKE PROTEIN"/>
    <property type="match status" value="1"/>
</dbReference>
<evidence type="ECO:0000313" key="2">
    <source>
        <dbReference type="Proteomes" id="UP000053825"/>
    </source>
</evidence>
<accession>A0A0L7RJJ8</accession>
<name>A0A0L7RJJ8_9HYME</name>
<protein>
    <submittedName>
        <fullName evidence="1">Uncharacterized protein</fullName>
    </submittedName>
</protein>
<organism evidence="1 2">
    <name type="scientific">Habropoda laboriosa</name>
    <dbReference type="NCBI Taxonomy" id="597456"/>
    <lineage>
        <taxon>Eukaryota</taxon>
        <taxon>Metazoa</taxon>
        <taxon>Ecdysozoa</taxon>
        <taxon>Arthropoda</taxon>
        <taxon>Hexapoda</taxon>
        <taxon>Insecta</taxon>
        <taxon>Pterygota</taxon>
        <taxon>Neoptera</taxon>
        <taxon>Endopterygota</taxon>
        <taxon>Hymenoptera</taxon>
        <taxon>Apocrita</taxon>
        <taxon>Aculeata</taxon>
        <taxon>Apoidea</taxon>
        <taxon>Anthophila</taxon>
        <taxon>Apidae</taxon>
        <taxon>Habropoda</taxon>
    </lineage>
</organism>
<dbReference type="AlphaFoldDB" id="A0A0L7RJJ8"/>
<dbReference type="InterPro" id="IPR036397">
    <property type="entry name" value="RNaseH_sf"/>
</dbReference>
<dbReference type="STRING" id="597456.A0A0L7RJJ8"/>
<dbReference type="GO" id="GO:0003676">
    <property type="term" value="F:nucleic acid binding"/>
    <property type="evidence" value="ECO:0007669"/>
    <property type="project" value="InterPro"/>
</dbReference>
<keyword evidence="2" id="KW-1185">Reference proteome</keyword>
<dbReference type="EMBL" id="KQ414581">
    <property type="protein sequence ID" value="KOC70973.1"/>
    <property type="molecule type" value="Genomic_DNA"/>
</dbReference>
<gene>
    <name evidence="1" type="ORF">WH47_04959</name>
</gene>
<reference evidence="1 2" key="1">
    <citation type="submission" date="2015-07" db="EMBL/GenBank/DDBJ databases">
        <title>The genome of Habropoda laboriosa.</title>
        <authorList>
            <person name="Pan H."/>
            <person name="Kapheim K."/>
        </authorList>
    </citation>
    <scope>NUCLEOTIDE SEQUENCE [LARGE SCALE GENOMIC DNA]</scope>
    <source>
        <strain evidence="1">0110345459</strain>
    </source>
</reference>
<dbReference type="Proteomes" id="UP000053825">
    <property type="component" value="Unassembled WGS sequence"/>
</dbReference>
<proteinExistence type="predicted"/>
<dbReference type="Gene3D" id="3.30.420.10">
    <property type="entry name" value="Ribonuclease H-like superfamily/Ribonuclease H"/>
    <property type="match status" value="1"/>
</dbReference>
<feature type="non-terminal residue" evidence="1">
    <location>
        <position position="1"/>
    </location>
</feature>
<dbReference type="PANTHER" id="PTHR47326:SF1">
    <property type="entry name" value="HTH PSQ-TYPE DOMAIN-CONTAINING PROTEIN"/>
    <property type="match status" value="1"/>
</dbReference>
<sequence>PPRSRDSTAPDFFLGGYLKERVYVNKPRTIEELKENIRAEVRRSGPETLRTVMENVVERACICEQENAGKNPLIIFPNKIIKNSKNMRL</sequence>
<evidence type="ECO:0000313" key="1">
    <source>
        <dbReference type="EMBL" id="KOC70973.1"/>
    </source>
</evidence>